<keyword evidence="3" id="KW-0472">Membrane</keyword>
<name>A0A5C6FTU9_9PLAN</name>
<gene>
    <name evidence="4" type="ORF">V7x_12630</name>
</gene>
<dbReference type="GO" id="GO:0005886">
    <property type="term" value="C:plasma membrane"/>
    <property type="evidence" value="ECO:0007669"/>
    <property type="project" value="TreeGrafter"/>
</dbReference>
<keyword evidence="3" id="KW-1133">Transmembrane helix</keyword>
<keyword evidence="1" id="KW-0175">Coiled coil</keyword>
<reference evidence="4 5" key="1">
    <citation type="submission" date="2019-02" db="EMBL/GenBank/DDBJ databases">
        <title>Deep-cultivation of Planctomycetes and their phenomic and genomic characterization uncovers novel biology.</title>
        <authorList>
            <person name="Wiegand S."/>
            <person name="Jogler M."/>
            <person name="Boedeker C."/>
            <person name="Pinto D."/>
            <person name="Vollmers J."/>
            <person name="Rivas-Marin E."/>
            <person name="Kohn T."/>
            <person name="Peeters S.H."/>
            <person name="Heuer A."/>
            <person name="Rast P."/>
            <person name="Oberbeckmann S."/>
            <person name="Bunk B."/>
            <person name="Jeske O."/>
            <person name="Meyerdierks A."/>
            <person name="Storesund J.E."/>
            <person name="Kallscheuer N."/>
            <person name="Luecker S."/>
            <person name="Lage O.M."/>
            <person name="Pohl T."/>
            <person name="Merkel B.J."/>
            <person name="Hornburger P."/>
            <person name="Mueller R.-W."/>
            <person name="Bruemmer F."/>
            <person name="Labrenz M."/>
            <person name="Spormann A.M."/>
            <person name="Op Den Camp H."/>
            <person name="Overmann J."/>
            <person name="Amann R."/>
            <person name="Jetten M.S.M."/>
            <person name="Mascher T."/>
            <person name="Medema M.H."/>
            <person name="Devos D.P."/>
            <person name="Kaster A.-K."/>
            <person name="Ovreas L."/>
            <person name="Rohde M."/>
            <person name="Galperin M.Y."/>
            <person name="Jogler C."/>
        </authorList>
    </citation>
    <scope>NUCLEOTIDE SEQUENCE [LARGE SCALE GENOMIC DNA]</scope>
    <source>
        <strain evidence="4 5">V7</strain>
    </source>
</reference>
<sequence>MNVNRRQNNSWASLSVADLIGSVRRHLISVILVATVVTAAVVAMLLAWPNQYRSDGLMYVRLGRMALNVDPTANPSAGVSLQESRTSEVVSIAEMLGSREIAERIVQQLGADTLLQPRTWIDRSIARLRGAMPSKGGGTWGDMTAEQCQAQVDLENAVRKVHESLQISMPRDAYTVSVGAKFSDPIVAQQIAQAAMDQYALYHVEAHRATGSFEFFEQQVQNSREKAAKAQQNLQSAKNELGWLNPDTAEKTLSERFVNVEVAMDETSGQLAEAERTVIELAKQLDTVDQWIPVEKTSGVASKSADDMRTQLYDLQVQQNDELAKIMPSHPRYRMLKEKMEANSKIVDGEEKGREVSREAINPVFQDLQTAHSAAIAKAAGLKAKHAALESELTQIREDVERLNRDSARLNELAWEAKIAERDYLEHTRRYDEARITHDLDRENLSDVSIVQDASLNLKKSSPSRALLAIVGAFLGLSLGLLQAFLRDTGDATGRSVDREFAGPESRIDPIHGDVAAPSWTKGANQIDAEHVAQSRDLVTSGASNTNSHSATESNLPR</sequence>
<feature type="region of interest" description="Disordered" evidence="2">
    <location>
        <begin position="522"/>
        <end position="558"/>
    </location>
</feature>
<feature type="coiled-coil region" evidence="1">
    <location>
        <begin position="379"/>
        <end position="413"/>
    </location>
</feature>
<feature type="transmembrane region" description="Helical" evidence="3">
    <location>
        <begin position="27"/>
        <end position="48"/>
    </location>
</feature>
<evidence type="ECO:0000256" key="1">
    <source>
        <dbReference type="SAM" id="Coils"/>
    </source>
</evidence>
<evidence type="ECO:0000313" key="5">
    <source>
        <dbReference type="Proteomes" id="UP000316476"/>
    </source>
</evidence>
<evidence type="ECO:0000256" key="2">
    <source>
        <dbReference type="SAM" id="MobiDB-lite"/>
    </source>
</evidence>
<dbReference type="PANTHER" id="PTHR32309:SF13">
    <property type="entry name" value="FERRIC ENTEROBACTIN TRANSPORT PROTEIN FEPE"/>
    <property type="match status" value="1"/>
</dbReference>
<accession>A0A5C6FTU9</accession>
<dbReference type="OrthoDB" id="292373at2"/>
<evidence type="ECO:0000313" key="4">
    <source>
        <dbReference type="EMBL" id="TWU65714.1"/>
    </source>
</evidence>
<dbReference type="InterPro" id="IPR050445">
    <property type="entry name" value="Bact_polysacc_biosynth/exp"/>
</dbReference>
<organism evidence="4 5">
    <name type="scientific">Crateriforma conspicua</name>
    <dbReference type="NCBI Taxonomy" id="2527996"/>
    <lineage>
        <taxon>Bacteria</taxon>
        <taxon>Pseudomonadati</taxon>
        <taxon>Planctomycetota</taxon>
        <taxon>Planctomycetia</taxon>
        <taxon>Planctomycetales</taxon>
        <taxon>Planctomycetaceae</taxon>
        <taxon>Crateriforma</taxon>
    </lineage>
</organism>
<feature type="coiled-coil region" evidence="1">
    <location>
        <begin position="213"/>
        <end position="240"/>
    </location>
</feature>
<evidence type="ECO:0000256" key="3">
    <source>
        <dbReference type="SAM" id="Phobius"/>
    </source>
</evidence>
<protein>
    <submittedName>
        <fullName evidence="4">Chain length determinant protein</fullName>
    </submittedName>
</protein>
<comment type="caution">
    <text evidence="4">The sequence shown here is derived from an EMBL/GenBank/DDBJ whole genome shotgun (WGS) entry which is preliminary data.</text>
</comment>
<dbReference type="Proteomes" id="UP000316476">
    <property type="component" value="Unassembled WGS sequence"/>
</dbReference>
<dbReference type="AlphaFoldDB" id="A0A5C6FTU9"/>
<feature type="compositionally biased region" description="Polar residues" evidence="2">
    <location>
        <begin position="537"/>
        <end position="558"/>
    </location>
</feature>
<dbReference type="GO" id="GO:0004713">
    <property type="term" value="F:protein tyrosine kinase activity"/>
    <property type="evidence" value="ECO:0007669"/>
    <property type="project" value="TreeGrafter"/>
</dbReference>
<proteinExistence type="predicted"/>
<dbReference type="PANTHER" id="PTHR32309">
    <property type="entry name" value="TYROSINE-PROTEIN KINASE"/>
    <property type="match status" value="1"/>
</dbReference>
<dbReference type="EMBL" id="SJPZ01000001">
    <property type="protein sequence ID" value="TWU65714.1"/>
    <property type="molecule type" value="Genomic_DNA"/>
</dbReference>
<keyword evidence="3" id="KW-0812">Transmembrane</keyword>